<proteinExistence type="predicted"/>
<dbReference type="AlphaFoldDB" id="A0AA85KJ30"/>
<reference evidence="1" key="1">
    <citation type="submission" date="2022-06" db="EMBL/GenBank/DDBJ databases">
        <authorList>
            <person name="Berger JAMES D."/>
            <person name="Berger JAMES D."/>
        </authorList>
    </citation>
    <scope>NUCLEOTIDE SEQUENCE [LARGE SCALE GENOMIC DNA]</scope>
</reference>
<keyword evidence="1" id="KW-1185">Reference proteome</keyword>
<dbReference type="Proteomes" id="UP000050795">
    <property type="component" value="Unassembled WGS sequence"/>
</dbReference>
<accession>A0AA85KJ30</accession>
<dbReference type="WBParaSite" id="TREG1_97660.1">
    <property type="protein sequence ID" value="TREG1_97660.1"/>
    <property type="gene ID" value="TREG1_97660"/>
</dbReference>
<evidence type="ECO:0000313" key="1">
    <source>
        <dbReference type="Proteomes" id="UP000050795"/>
    </source>
</evidence>
<evidence type="ECO:0000313" key="2">
    <source>
        <dbReference type="WBParaSite" id="TREG1_97660.1"/>
    </source>
</evidence>
<reference evidence="2" key="2">
    <citation type="submission" date="2023-11" db="UniProtKB">
        <authorList>
            <consortium name="WormBaseParasite"/>
        </authorList>
    </citation>
    <scope>IDENTIFICATION</scope>
</reference>
<sequence length="130" mass="15230">MRWDLVPFDCINTWSFDKHIIGGWIHSFQGNVQSAFDSTSGIISPLKACCKKMNIFSRFLFYEDIPFNLTICANLDIMIKKAKLALTFILRYKLYIRMKSIQDVEYLRFLNKTITNDWCVIGHSWHAIIA</sequence>
<protein>
    <submittedName>
        <fullName evidence="2">Uncharacterized protein</fullName>
    </submittedName>
</protein>
<organism evidence="1 2">
    <name type="scientific">Trichobilharzia regenti</name>
    <name type="common">Nasal bird schistosome</name>
    <dbReference type="NCBI Taxonomy" id="157069"/>
    <lineage>
        <taxon>Eukaryota</taxon>
        <taxon>Metazoa</taxon>
        <taxon>Spiralia</taxon>
        <taxon>Lophotrochozoa</taxon>
        <taxon>Platyhelminthes</taxon>
        <taxon>Trematoda</taxon>
        <taxon>Digenea</taxon>
        <taxon>Strigeidida</taxon>
        <taxon>Schistosomatoidea</taxon>
        <taxon>Schistosomatidae</taxon>
        <taxon>Trichobilharzia</taxon>
    </lineage>
</organism>
<name>A0AA85KJ30_TRIRE</name>